<feature type="transmembrane region" description="Helical" evidence="2">
    <location>
        <begin position="6"/>
        <end position="23"/>
    </location>
</feature>
<feature type="region of interest" description="Disordered" evidence="1">
    <location>
        <begin position="318"/>
        <end position="339"/>
    </location>
</feature>
<dbReference type="InterPro" id="IPR010540">
    <property type="entry name" value="CmpB_TMEM229"/>
</dbReference>
<reference evidence="3" key="1">
    <citation type="journal article" date="2021" name="PeerJ">
        <title>Extensive microbial diversity within the chicken gut microbiome revealed by metagenomics and culture.</title>
        <authorList>
            <person name="Gilroy R."/>
            <person name="Ravi A."/>
            <person name="Getino M."/>
            <person name="Pursley I."/>
            <person name="Horton D.L."/>
            <person name="Alikhan N.F."/>
            <person name="Baker D."/>
            <person name="Gharbi K."/>
            <person name="Hall N."/>
            <person name="Watson M."/>
            <person name="Adriaenssens E.M."/>
            <person name="Foster-Nyarko E."/>
            <person name="Jarju S."/>
            <person name="Secka A."/>
            <person name="Antonio M."/>
            <person name="Oren A."/>
            <person name="Chaudhuri R.R."/>
            <person name="La Ragione R."/>
            <person name="Hildebrand F."/>
            <person name="Pallen M.J."/>
        </authorList>
    </citation>
    <scope>NUCLEOTIDE SEQUENCE</scope>
    <source>
        <strain evidence="3">CHK196-3914</strain>
    </source>
</reference>
<reference evidence="3" key="2">
    <citation type="submission" date="2021-04" db="EMBL/GenBank/DDBJ databases">
        <authorList>
            <person name="Gilroy R."/>
        </authorList>
    </citation>
    <scope>NUCLEOTIDE SEQUENCE</scope>
    <source>
        <strain evidence="3">CHK196-3914</strain>
    </source>
</reference>
<evidence type="ECO:0000256" key="1">
    <source>
        <dbReference type="SAM" id="MobiDB-lite"/>
    </source>
</evidence>
<name>A0A9D2G731_9FIRM</name>
<dbReference type="Proteomes" id="UP000824116">
    <property type="component" value="Unassembled WGS sequence"/>
</dbReference>
<dbReference type="Pfam" id="PF06541">
    <property type="entry name" value="ABC_trans_CmpB"/>
    <property type="match status" value="1"/>
</dbReference>
<protein>
    <recommendedName>
        <fullName evidence="5">ABC transporter permease</fullName>
    </recommendedName>
</protein>
<dbReference type="EMBL" id="DXAY01000086">
    <property type="protein sequence ID" value="HIZ74323.1"/>
    <property type="molecule type" value="Genomic_DNA"/>
</dbReference>
<comment type="caution">
    <text evidence="3">The sequence shown here is derived from an EMBL/GenBank/DDBJ whole genome shotgun (WGS) entry which is preliminary data.</text>
</comment>
<gene>
    <name evidence="3" type="ORF">H9723_03640</name>
</gene>
<evidence type="ECO:0008006" key="5">
    <source>
        <dbReference type="Google" id="ProtNLM"/>
    </source>
</evidence>
<organism evidence="3 4">
    <name type="scientific">Candidatus Mediterraneibacter stercoravium</name>
    <dbReference type="NCBI Taxonomy" id="2838685"/>
    <lineage>
        <taxon>Bacteria</taxon>
        <taxon>Bacillati</taxon>
        <taxon>Bacillota</taxon>
        <taxon>Clostridia</taxon>
        <taxon>Lachnospirales</taxon>
        <taxon>Lachnospiraceae</taxon>
        <taxon>Mediterraneibacter</taxon>
    </lineage>
</organism>
<proteinExistence type="predicted"/>
<accession>A0A9D2G731</accession>
<keyword evidence="2" id="KW-0472">Membrane</keyword>
<feature type="transmembrane region" description="Helical" evidence="2">
    <location>
        <begin position="44"/>
        <end position="61"/>
    </location>
</feature>
<keyword evidence="2" id="KW-1133">Transmembrane helix</keyword>
<evidence type="ECO:0000313" key="4">
    <source>
        <dbReference type="Proteomes" id="UP000824116"/>
    </source>
</evidence>
<feature type="transmembrane region" description="Helical" evidence="2">
    <location>
        <begin position="107"/>
        <end position="126"/>
    </location>
</feature>
<keyword evidence="2" id="KW-0812">Transmembrane</keyword>
<evidence type="ECO:0000256" key="2">
    <source>
        <dbReference type="SAM" id="Phobius"/>
    </source>
</evidence>
<sequence>MQSYYLSQWIIFFFIYSFIGWIWESCYVSVKKHRWINRGFMHGPMLPLYGSGAVVILIAAIPVRENIWLVFLMGMTAATVLEYFTGAAMERLFHVRYWDYSNVKLNLKGYICLPASLCWGCFSVLMTEVVHIPVERAVLAVPLHITEYAAVILTAAAAADFTQSFNEAMDMKNLLMQLEESGRQIRKIQDRLKVSAAEAAEDYRKRSEDMLQAVSGRKAQILEGIHERRGMRRIMLQELAARADFLIREELPSRVDELIGEERREELAEIKKSILQEIQKMGERTDKGYLHAASHLRRNPTAVSVRFKEAIEELRKIAEQRKTEQANKENTGDREEDSK</sequence>
<feature type="transmembrane region" description="Helical" evidence="2">
    <location>
        <begin position="67"/>
        <end position="86"/>
    </location>
</feature>
<evidence type="ECO:0000313" key="3">
    <source>
        <dbReference type="EMBL" id="HIZ74323.1"/>
    </source>
</evidence>
<dbReference type="AlphaFoldDB" id="A0A9D2G731"/>